<keyword evidence="2" id="KW-0812">Transmembrane</keyword>
<name>A0ABT6HXM6_9ACTN</name>
<dbReference type="RefSeq" id="WP_279932309.1">
    <property type="nucleotide sequence ID" value="NZ_JARWBG010000056.1"/>
</dbReference>
<sequence>MGDERGERGERGEHDEHRSEISDEAWEAFQRDSEGPARLRAPKEPSARARMVTERLRREDEAAARRRGRTRRRARRGGPARAEPEGWRTWTAQRRPGRRRGGPWRQLVWVLLAVVLVLILLNPGGTLGWLGG</sequence>
<feature type="compositionally biased region" description="Basic and acidic residues" evidence="1">
    <location>
        <begin position="29"/>
        <end position="64"/>
    </location>
</feature>
<dbReference type="Proteomes" id="UP001223144">
    <property type="component" value="Unassembled WGS sequence"/>
</dbReference>
<keyword evidence="2" id="KW-0472">Membrane</keyword>
<reference evidence="3 4" key="1">
    <citation type="submission" date="2023-04" db="EMBL/GenBank/DDBJ databases">
        <title>Streptomyces chengmaiensis sp. nov. isolated from the stem of mangrove plant in Hainan.</title>
        <authorList>
            <person name="Huang X."/>
            <person name="Zhou S."/>
            <person name="Chu X."/>
            <person name="Xie Y."/>
            <person name="Lin Y."/>
        </authorList>
    </citation>
    <scope>NUCLEOTIDE SEQUENCE [LARGE SCALE GENOMIC DNA]</scope>
    <source>
        <strain evidence="3 4">HNM0663</strain>
    </source>
</reference>
<protein>
    <submittedName>
        <fullName evidence="3">Uncharacterized protein</fullName>
    </submittedName>
</protein>
<accession>A0ABT6HXM6</accession>
<evidence type="ECO:0000313" key="4">
    <source>
        <dbReference type="Proteomes" id="UP001223144"/>
    </source>
</evidence>
<organism evidence="3 4">
    <name type="scientific">Streptomyces chengmaiensis</name>
    <dbReference type="NCBI Taxonomy" id="3040919"/>
    <lineage>
        <taxon>Bacteria</taxon>
        <taxon>Bacillati</taxon>
        <taxon>Actinomycetota</taxon>
        <taxon>Actinomycetes</taxon>
        <taxon>Kitasatosporales</taxon>
        <taxon>Streptomycetaceae</taxon>
        <taxon>Streptomyces</taxon>
    </lineage>
</organism>
<evidence type="ECO:0000256" key="1">
    <source>
        <dbReference type="SAM" id="MobiDB-lite"/>
    </source>
</evidence>
<feature type="compositionally biased region" description="Basic and acidic residues" evidence="1">
    <location>
        <begin position="1"/>
        <end position="21"/>
    </location>
</feature>
<feature type="compositionally biased region" description="Basic residues" evidence="1">
    <location>
        <begin position="65"/>
        <end position="78"/>
    </location>
</feature>
<feature type="transmembrane region" description="Helical" evidence="2">
    <location>
        <begin position="107"/>
        <end position="130"/>
    </location>
</feature>
<evidence type="ECO:0000256" key="2">
    <source>
        <dbReference type="SAM" id="Phobius"/>
    </source>
</evidence>
<keyword evidence="4" id="KW-1185">Reference proteome</keyword>
<gene>
    <name evidence="3" type="ORF">QCN29_30810</name>
</gene>
<comment type="caution">
    <text evidence="3">The sequence shown here is derived from an EMBL/GenBank/DDBJ whole genome shotgun (WGS) entry which is preliminary data.</text>
</comment>
<evidence type="ECO:0000313" key="3">
    <source>
        <dbReference type="EMBL" id="MDH2393091.1"/>
    </source>
</evidence>
<dbReference type="EMBL" id="JARWBG010000056">
    <property type="protein sequence ID" value="MDH2393091.1"/>
    <property type="molecule type" value="Genomic_DNA"/>
</dbReference>
<keyword evidence="2" id="KW-1133">Transmembrane helix</keyword>
<proteinExistence type="predicted"/>
<feature type="region of interest" description="Disordered" evidence="1">
    <location>
        <begin position="1"/>
        <end position="101"/>
    </location>
</feature>